<evidence type="ECO:0000313" key="1">
    <source>
        <dbReference type="EMBL" id="GAA4759876.1"/>
    </source>
</evidence>
<name>A0ABP8ZMD1_9ACTN</name>
<protein>
    <recommendedName>
        <fullName evidence="3">Haloacid dehalogenase-like hydrolase</fullName>
    </recommendedName>
</protein>
<keyword evidence="2" id="KW-1185">Reference proteome</keyword>
<accession>A0ABP8ZMD1</accession>
<reference evidence="2" key="1">
    <citation type="journal article" date="2019" name="Int. J. Syst. Evol. Microbiol.">
        <title>The Global Catalogue of Microorganisms (GCM) 10K type strain sequencing project: providing services to taxonomists for standard genome sequencing and annotation.</title>
        <authorList>
            <consortium name="The Broad Institute Genomics Platform"/>
            <consortium name="The Broad Institute Genome Sequencing Center for Infectious Disease"/>
            <person name="Wu L."/>
            <person name="Ma J."/>
        </authorList>
    </citation>
    <scope>NUCLEOTIDE SEQUENCE [LARGE SCALE GENOMIC DNA]</scope>
    <source>
        <strain evidence="2">JCM 18532</strain>
    </source>
</reference>
<proteinExistence type="predicted"/>
<gene>
    <name evidence="1" type="ORF">GCM10023350_52600</name>
</gene>
<comment type="caution">
    <text evidence="1">The sequence shown here is derived from an EMBL/GenBank/DDBJ whole genome shotgun (WGS) entry which is preliminary data.</text>
</comment>
<evidence type="ECO:0008006" key="3">
    <source>
        <dbReference type="Google" id="ProtNLM"/>
    </source>
</evidence>
<dbReference type="InterPro" id="IPR023214">
    <property type="entry name" value="HAD_sf"/>
</dbReference>
<dbReference type="EMBL" id="BAABKN010000039">
    <property type="protein sequence ID" value="GAA4759876.1"/>
    <property type="molecule type" value="Genomic_DNA"/>
</dbReference>
<dbReference type="Gene3D" id="3.40.50.1000">
    <property type="entry name" value="HAD superfamily/HAD-like"/>
    <property type="match status" value="1"/>
</dbReference>
<organism evidence="1 2">
    <name type="scientific">Nocardioides endophyticus</name>
    <dbReference type="NCBI Taxonomy" id="1353775"/>
    <lineage>
        <taxon>Bacteria</taxon>
        <taxon>Bacillati</taxon>
        <taxon>Actinomycetota</taxon>
        <taxon>Actinomycetes</taxon>
        <taxon>Propionibacteriales</taxon>
        <taxon>Nocardioidaceae</taxon>
        <taxon>Nocardioides</taxon>
    </lineage>
</organism>
<dbReference type="Proteomes" id="UP001499882">
    <property type="component" value="Unassembled WGS sequence"/>
</dbReference>
<evidence type="ECO:0000313" key="2">
    <source>
        <dbReference type="Proteomes" id="UP001499882"/>
    </source>
</evidence>
<sequence>MIEYRGGQLVRGSTLGRVLDDGPGKPIHIFERTGFAPAFAAGNANGDIEMLQSARFGVLVHHDDDEREYAYDHDAERALAAAADHGWLVVSMRDDFEQIFTTDAR</sequence>